<dbReference type="AlphaFoldDB" id="A0A6N8J9T4"/>
<gene>
    <name evidence="2" type="ORF">GO495_10775</name>
</gene>
<feature type="signal peptide" evidence="1">
    <location>
        <begin position="1"/>
        <end position="25"/>
    </location>
</feature>
<sequence length="306" mass="34280">MMMTDKKIFLINLLIAIAFCLPAKAQQEPIYSQYMFNGLVINPGYASVDESASLTVVGRNQWVGLDGAPKTASLSFFTPFKQTKTSLGFSAMKETITVDSRTDFNAIASQKVALNDEWNVSLGLQVGISQYKENNSQLSTTDPAFAENQSYMKTNVGFGFTLFREDFYVGLSSPLFKSFDMGKKGVSRIITKPHYYFTAGYAYRVNDDVLLKPSILLREVKGNGMQYDINASILLRELVWLGASWRSEKTVTGLVQVRITPQFELGYSYDTPTNSNLKGAQSVSHEVMLNFRFGWSSDHEITPRVF</sequence>
<organism evidence="2 3">
    <name type="scientific">Chitinophaga oryziterrae</name>
    <dbReference type="NCBI Taxonomy" id="1031224"/>
    <lineage>
        <taxon>Bacteria</taxon>
        <taxon>Pseudomonadati</taxon>
        <taxon>Bacteroidota</taxon>
        <taxon>Chitinophagia</taxon>
        <taxon>Chitinophagales</taxon>
        <taxon>Chitinophagaceae</taxon>
        <taxon>Chitinophaga</taxon>
    </lineage>
</organism>
<reference evidence="2 3" key="1">
    <citation type="submission" date="2019-12" db="EMBL/GenBank/DDBJ databases">
        <title>The draft genomic sequence of strain Chitinophaga oryziterrae JCM 16595.</title>
        <authorList>
            <person name="Zhang X."/>
        </authorList>
    </citation>
    <scope>NUCLEOTIDE SEQUENCE [LARGE SCALE GENOMIC DNA]</scope>
    <source>
        <strain evidence="2 3">JCM 16595</strain>
    </source>
</reference>
<feature type="chain" id="PRO_5027090527" evidence="1">
    <location>
        <begin position="26"/>
        <end position="306"/>
    </location>
</feature>
<keyword evidence="3" id="KW-1185">Reference proteome</keyword>
<evidence type="ECO:0000313" key="2">
    <source>
        <dbReference type="EMBL" id="MVT41066.1"/>
    </source>
</evidence>
<dbReference type="Pfam" id="PF11751">
    <property type="entry name" value="PorP_SprF"/>
    <property type="match status" value="1"/>
</dbReference>
<dbReference type="EMBL" id="WRXO01000002">
    <property type="protein sequence ID" value="MVT41066.1"/>
    <property type="molecule type" value="Genomic_DNA"/>
</dbReference>
<keyword evidence="1" id="KW-0732">Signal</keyword>
<name>A0A6N8J9T4_9BACT</name>
<proteinExistence type="predicted"/>
<comment type="caution">
    <text evidence="2">The sequence shown here is derived from an EMBL/GenBank/DDBJ whole genome shotgun (WGS) entry which is preliminary data.</text>
</comment>
<dbReference type="NCBIfam" id="TIGR03519">
    <property type="entry name" value="T9SS_PorP_fam"/>
    <property type="match status" value="1"/>
</dbReference>
<protein>
    <submittedName>
        <fullName evidence="2">Type IX secretion system membrane protein PorP/SprF</fullName>
    </submittedName>
</protein>
<evidence type="ECO:0000256" key="1">
    <source>
        <dbReference type="SAM" id="SignalP"/>
    </source>
</evidence>
<dbReference type="Proteomes" id="UP000468388">
    <property type="component" value="Unassembled WGS sequence"/>
</dbReference>
<evidence type="ECO:0000313" key="3">
    <source>
        <dbReference type="Proteomes" id="UP000468388"/>
    </source>
</evidence>
<dbReference type="InterPro" id="IPR019861">
    <property type="entry name" value="PorP/SprF_Bacteroidetes"/>
</dbReference>
<accession>A0A6N8J9T4</accession>